<dbReference type="PANTHER" id="PTHR11532:SF57">
    <property type="entry name" value="CARBOXYPEPTIDASE D, B"/>
    <property type="match status" value="1"/>
</dbReference>
<comment type="similarity">
    <text evidence="1 3">Belongs to the peptidase M14 family.</text>
</comment>
<dbReference type="CDD" id="cd11308">
    <property type="entry name" value="Peptidase_M14NE-CP-C_like"/>
    <property type="match status" value="2"/>
</dbReference>
<feature type="non-terminal residue" evidence="7">
    <location>
        <position position="1"/>
    </location>
</feature>
<dbReference type="AlphaFoldDB" id="A0AAV2PNJ4"/>
<evidence type="ECO:0000256" key="1">
    <source>
        <dbReference type="ARBA" id="ARBA00005988"/>
    </source>
</evidence>
<dbReference type="SUPFAM" id="SSF53187">
    <property type="entry name" value="Zn-dependent exopeptidases"/>
    <property type="match status" value="3"/>
</dbReference>
<dbReference type="GO" id="GO:0004181">
    <property type="term" value="F:metallocarboxypeptidase activity"/>
    <property type="evidence" value="ECO:0007669"/>
    <property type="project" value="InterPro"/>
</dbReference>
<dbReference type="FunFam" id="2.60.40.1120:FF:000004">
    <property type="entry name" value="Carboxypeptidase E"/>
    <property type="match status" value="1"/>
</dbReference>
<evidence type="ECO:0000256" key="5">
    <source>
        <dbReference type="SAM" id="Phobius"/>
    </source>
</evidence>
<dbReference type="GO" id="GO:0016485">
    <property type="term" value="P:protein processing"/>
    <property type="evidence" value="ECO:0007669"/>
    <property type="project" value="TreeGrafter"/>
</dbReference>
<dbReference type="SMART" id="SM00631">
    <property type="entry name" value="Zn_pept"/>
    <property type="match status" value="1"/>
</dbReference>
<protein>
    <recommendedName>
        <fullName evidence="6">Peptidase M14 domain-containing protein</fullName>
    </recommendedName>
</protein>
<dbReference type="Pfam" id="PF13620">
    <property type="entry name" value="CarboxypepD_reg"/>
    <property type="match status" value="2"/>
</dbReference>
<keyword evidence="5" id="KW-1133">Transmembrane helix</keyword>
<dbReference type="Proteomes" id="UP001497623">
    <property type="component" value="Unassembled WGS sequence"/>
</dbReference>
<dbReference type="PRINTS" id="PR00765">
    <property type="entry name" value="CRBOXYPTASEA"/>
</dbReference>
<dbReference type="Gene3D" id="2.60.40.1120">
    <property type="entry name" value="Carboxypeptidase-like, regulatory domain"/>
    <property type="match status" value="3"/>
</dbReference>
<dbReference type="InterPro" id="IPR008969">
    <property type="entry name" value="CarboxyPept-like_regulatory"/>
</dbReference>
<gene>
    <name evidence="7" type="ORF">MNOR_LOCUS1215</name>
</gene>
<comment type="caution">
    <text evidence="7">The sequence shown here is derived from an EMBL/GenBank/DDBJ whole genome shotgun (WGS) entry which is preliminary data.</text>
</comment>
<dbReference type="InterPro" id="IPR050753">
    <property type="entry name" value="Peptidase_M14_domain"/>
</dbReference>
<keyword evidence="8" id="KW-1185">Reference proteome</keyword>
<dbReference type="InterPro" id="IPR057246">
    <property type="entry name" value="CARBOXYPEPT_ZN_1"/>
</dbReference>
<feature type="active site" description="Proton donor/acceptor" evidence="3">
    <location>
        <position position="269"/>
    </location>
</feature>
<name>A0AAV2PNJ4_MEGNR</name>
<evidence type="ECO:0000313" key="8">
    <source>
        <dbReference type="Proteomes" id="UP001497623"/>
    </source>
</evidence>
<dbReference type="Gene3D" id="3.40.630.10">
    <property type="entry name" value="Zn peptidases"/>
    <property type="match status" value="3"/>
</dbReference>
<dbReference type="Pfam" id="PF00246">
    <property type="entry name" value="Peptidase_M14"/>
    <property type="match status" value="3"/>
</dbReference>
<dbReference type="GO" id="GO:0006518">
    <property type="term" value="P:peptide metabolic process"/>
    <property type="evidence" value="ECO:0007669"/>
    <property type="project" value="TreeGrafter"/>
</dbReference>
<feature type="domain" description="Peptidase M14" evidence="6">
    <location>
        <begin position="399"/>
        <end position="678"/>
    </location>
</feature>
<proteinExistence type="inferred from homology"/>
<evidence type="ECO:0000256" key="2">
    <source>
        <dbReference type="ARBA" id="ARBA00023180"/>
    </source>
</evidence>
<feature type="domain" description="Peptidase M14" evidence="6">
    <location>
        <begin position="762"/>
        <end position="1048"/>
    </location>
</feature>
<dbReference type="EMBL" id="CAXKWB010000317">
    <property type="protein sequence ID" value="CAL4060287.1"/>
    <property type="molecule type" value="Genomic_DNA"/>
</dbReference>
<dbReference type="GO" id="GO:0008270">
    <property type="term" value="F:zinc ion binding"/>
    <property type="evidence" value="ECO:0007669"/>
    <property type="project" value="InterPro"/>
</dbReference>
<evidence type="ECO:0000256" key="4">
    <source>
        <dbReference type="SAM" id="MobiDB-lite"/>
    </source>
</evidence>
<dbReference type="PROSITE" id="PS00132">
    <property type="entry name" value="CARBOXYPEPT_ZN_1"/>
    <property type="match status" value="1"/>
</dbReference>
<evidence type="ECO:0000313" key="7">
    <source>
        <dbReference type="EMBL" id="CAL4060287.1"/>
    </source>
</evidence>
<keyword evidence="5" id="KW-0812">Transmembrane</keyword>
<accession>A0AAV2PNJ4</accession>
<feature type="region of interest" description="Disordered" evidence="4">
    <location>
        <begin position="1191"/>
        <end position="1224"/>
    </location>
</feature>
<organism evidence="7 8">
    <name type="scientific">Meganyctiphanes norvegica</name>
    <name type="common">Northern krill</name>
    <name type="synonym">Thysanopoda norvegica</name>
    <dbReference type="NCBI Taxonomy" id="48144"/>
    <lineage>
        <taxon>Eukaryota</taxon>
        <taxon>Metazoa</taxon>
        <taxon>Ecdysozoa</taxon>
        <taxon>Arthropoda</taxon>
        <taxon>Crustacea</taxon>
        <taxon>Multicrustacea</taxon>
        <taxon>Malacostraca</taxon>
        <taxon>Eumalacostraca</taxon>
        <taxon>Eucarida</taxon>
        <taxon>Euphausiacea</taxon>
        <taxon>Euphausiidae</taxon>
        <taxon>Meganyctiphanes</taxon>
    </lineage>
</organism>
<dbReference type="InterPro" id="IPR000834">
    <property type="entry name" value="Peptidase_M14"/>
</dbReference>
<keyword evidence="2" id="KW-0325">Glycoprotein</keyword>
<feature type="non-terminal residue" evidence="7">
    <location>
        <position position="1238"/>
    </location>
</feature>
<dbReference type="PANTHER" id="PTHR11532">
    <property type="entry name" value="PROTEASE M14 CARBOXYPEPTIDASE"/>
    <property type="match status" value="1"/>
</dbReference>
<feature type="domain" description="Peptidase M14" evidence="6">
    <location>
        <begin position="1"/>
        <end position="299"/>
    </location>
</feature>
<reference evidence="7 8" key="1">
    <citation type="submission" date="2024-05" db="EMBL/GenBank/DDBJ databases">
        <authorList>
            <person name="Wallberg A."/>
        </authorList>
    </citation>
    <scope>NUCLEOTIDE SEQUENCE [LARGE SCALE GENOMIC DNA]</scope>
</reference>
<dbReference type="SUPFAM" id="SSF49464">
    <property type="entry name" value="Carboxypeptidase regulatory domain-like"/>
    <property type="match status" value="3"/>
</dbReference>
<comment type="caution">
    <text evidence="3">Lacks conserved residue(s) required for the propagation of feature annotation.</text>
</comment>
<sequence>RYHHYDDLESFMRRFNEKYPHLTRMYTVGKSQQGRELWVIEISDNPGVHEPGEPEFKYVGNMHGNEVVGRETLLLLIQYLLEGYGNAERLTRLVNTTRIHIMPTMNPDGFEVGTEGDFQGYDGRPNANGRDLNRNFPDQYRTDKDFDEVWSSAGHLPDFIILLPWTTKCNVPLILVSDMHACDIRTFPDSEQDARTSSYTRPVKGCLAQAAGSCRCRCGKLSMGRERENGGVLFHRRKTNRGVEWTYSVSGGMQDWNYLNSNCFEITVEMSCQKYPPTADLPRYWLENKNSLLAYMEQVHIGVKGFVLDENNNGIRNATISVEGIDHDLISAADGDYWRLLVPGKHAITVHAEGYEEQTKVVDVPHLWATQVNFTLKQDDSQQWSHDEDFAIDENLANTYLTNAQVNVALSALENDYNDIAEFLANDNDWSMKVHAVKLEAQQENSIDNRARVMVIGGLYGSQPVGRELVLRLGRHLAAGWKAHNTRIIQLLANTIVYLVPAIDTDGFKKTPPGICGYSSPSELEKEVGGAFHAEVSDPKARAIVKMIEQIKPHSILSLESGGIFMRYPLDDPSVQDSITEDEASFQFLTEIYAKAHPTMLQNENPCKKMTAEAPVGVLHGSQLGVYKNSLADYIHNNIKHSLMMSAHISCCNYPAGSKLGGLWRQNKDPLLAFLDASHQGVAGQVVDAKGTAIPNATLLVDDKQLELAFQGTFRKLLPIGKHTIQVYAAGHENKSVEIVVVPKKEASASLMLDSLQKEKLIYHTYYQMEDTLRKLQANYSKLASIYSIGRSVKSRQMLALKIDVKPEKKLPARPSVVIVGSLGKTDVGGKEMLLKMAGYLLSRYDRDAIVNNILEEAVVHLVPTLNPDATAQLPDLEKKCNGYIDTKNANGISLDEDFVDYAPGEPSVPYQSETLAIRSWMSEQLFSLVLLLRGGSQGVAVPFTEQHSFSLATKDDQVLQLLGQSYATAAGTVSQVSECGQVKLVNGTTQDGVINNHTGSILDCFYSHSNSLPVNVYYGCCGAPDEETLATMWHKHRPAMLKFLTLSNIGVKGYVTDVFNVPIPGAKIKVLTSPHLITAGDGGAWWRPLAPGKHTLIAEAEGYYPITKLIEVVGDDTVIFKLSKDDRIYGMPRMVFVILAGSSTLLLMVLLLCVVTMRSAKERRKAYGFTEIGQSIDIFNDDSTDDEKDVKFLNGYGQPKSKSKKKRMSSRNYHDLVSSSSDEDDLFLRYSKKKSKK</sequence>
<evidence type="ECO:0000256" key="3">
    <source>
        <dbReference type="PROSITE-ProRule" id="PRU01379"/>
    </source>
</evidence>
<dbReference type="PROSITE" id="PS52035">
    <property type="entry name" value="PEPTIDASE_M14"/>
    <property type="match status" value="3"/>
</dbReference>
<evidence type="ECO:0000259" key="6">
    <source>
        <dbReference type="PROSITE" id="PS52035"/>
    </source>
</evidence>
<keyword evidence="5" id="KW-0472">Membrane</keyword>
<feature type="transmembrane region" description="Helical" evidence="5">
    <location>
        <begin position="1135"/>
        <end position="1156"/>
    </location>
</feature>
<dbReference type="GO" id="GO:0005615">
    <property type="term" value="C:extracellular space"/>
    <property type="evidence" value="ECO:0007669"/>
    <property type="project" value="TreeGrafter"/>
</dbReference>